<dbReference type="InterPro" id="IPR011701">
    <property type="entry name" value="MFS"/>
</dbReference>
<feature type="transmembrane region" description="Helical" evidence="7">
    <location>
        <begin position="242"/>
        <end position="259"/>
    </location>
</feature>
<keyword evidence="5 7" id="KW-1133">Transmembrane helix</keyword>
<dbReference type="RefSeq" id="WP_021798688.1">
    <property type="nucleotide sequence ID" value="NZ_ACVN02000300.1"/>
</dbReference>
<feature type="transmembrane region" description="Helical" evidence="7">
    <location>
        <begin position="280"/>
        <end position="303"/>
    </location>
</feature>
<dbReference type="EMBL" id="ACVN02000300">
    <property type="protein sequence ID" value="ERK50616.1"/>
    <property type="molecule type" value="Genomic_DNA"/>
</dbReference>
<keyword evidence="4 7" id="KW-0812">Transmembrane</keyword>
<comment type="caution">
    <text evidence="9">The sequence shown here is derived from an EMBL/GenBank/DDBJ whole genome shotgun (WGS) entry which is preliminary data.</text>
</comment>
<dbReference type="GO" id="GO:0022857">
    <property type="term" value="F:transmembrane transporter activity"/>
    <property type="evidence" value="ECO:0007669"/>
    <property type="project" value="InterPro"/>
</dbReference>
<evidence type="ECO:0000256" key="7">
    <source>
        <dbReference type="SAM" id="Phobius"/>
    </source>
</evidence>
<keyword evidence="6 7" id="KW-0472">Membrane</keyword>
<name>U2Q2N5_9ACTN</name>
<feature type="transmembrane region" description="Helical" evidence="7">
    <location>
        <begin position="86"/>
        <end position="110"/>
    </location>
</feature>
<feature type="transmembrane region" description="Helical" evidence="7">
    <location>
        <begin position="146"/>
        <end position="168"/>
    </location>
</feature>
<sequence>MTLILDTDATRTAPPTPRRRVLVSAVIAQLMVVLDMTIIAIALPDMQADLAMTPAQQPWAVTAYTLAFGGLVLFGGRVVQALGLRACYAIALSGFALASLAGGLAPSFAVLVTARAVQGAFAALLAPTVLALVSSTFPDHRARARAFSVLGATGGLGAAAGLLIGGALTDALSWRWSLYVNLAIAAAALLIGVRQVPAAAREPGQDRVDDDLLGLLLGCAGIFSIVFGLDRAQQHSWTARETIAWLGAGVVLLALLVLCEHRAERPVLPLWILASPARAASYAAQFFAGAAQMGGLVQLTAYLQRHFGYSPLRTGVAFLPMVGTVIVTALVVGRLLVPRLGARVLLPTGLLVEGLALLVLSGVSFDADYTRIALPGLLVIGVGVGITTPVAFNRGTDGVPAERSGLASAVLSASQQIGSSFGVALLAAHIAHAAGDYASEHAGELQQRVTEALAGARATPDSEAGRAIIARLREDLVAHAQVSACASGFALLARILLGAAAV</sequence>
<feature type="domain" description="Major facilitator superfamily (MFS) profile" evidence="8">
    <location>
        <begin position="21"/>
        <end position="502"/>
    </location>
</feature>
<dbReference type="PANTHER" id="PTHR42718">
    <property type="entry name" value="MAJOR FACILITATOR SUPERFAMILY MULTIDRUG TRANSPORTER MFSC"/>
    <property type="match status" value="1"/>
</dbReference>
<evidence type="ECO:0000256" key="1">
    <source>
        <dbReference type="ARBA" id="ARBA00004651"/>
    </source>
</evidence>
<feature type="transmembrane region" description="Helical" evidence="7">
    <location>
        <begin position="371"/>
        <end position="392"/>
    </location>
</feature>
<evidence type="ECO:0000259" key="8">
    <source>
        <dbReference type="PROSITE" id="PS50850"/>
    </source>
</evidence>
<dbReference type="InterPro" id="IPR036259">
    <property type="entry name" value="MFS_trans_sf"/>
</dbReference>
<evidence type="ECO:0000256" key="4">
    <source>
        <dbReference type="ARBA" id="ARBA00022692"/>
    </source>
</evidence>
<feature type="transmembrane region" description="Helical" evidence="7">
    <location>
        <begin position="212"/>
        <end position="230"/>
    </location>
</feature>
<keyword evidence="2" id="KW-0813">Transport</keyword>
<evidence type="ECO:0000256" key="6">
    <source>
        <dbReference type="ARBA" id="ARBA00023136"/>
    </source>
</evidence>
<feature type="transmembrane region" description="Helical" evidence="7">
    <location>
        <begin position="315"/>
        <end position="337"/>
    </location>
</feature>
<feature type="transmembrane region" description="Helical" evidence="7">
    <location>
        <begin position="55"/>
        <end position="74"/>
    </location>
</feature>
<gene>
    <name evidence="9" type="ORF">HMPREF0682_0445</name>
</gene>
<dbReference type="AlphaFoldDB" id="U2Q2N5"/>
<dbReference type="SUPFAM" id="SSF103473">
    <property type="entry name" value="MFS general substrate transporter"/>
    <property type="match status" value="1"/>
</dbReference>
<protein>
    <submittedName>
        <fullName evidence="9">Transporter, major facilitator family protein</fullName>
    </submittedName>
</protein>
<feature type="transmembrane region" description="Helical" evidence="7">
    <location>
        <begin position="21"/>
        <end position="43"/>
    </location>
</feature>
<feature type="transmembrane region" description="Helical" evidence="7">
    <location>
        <begin position="344"/>
        <end position="365"/>
    </location>
</feature>
<feature type="transmembrane region" description="Helical" evidence="7">
    <location>
        <begin position="116"/>
        <end position="134"/>
    </location>
</feature>
<organism evidence="9 10">
    <name type="scientific">Propionibacterium acidifaciens F0233</name>
    <dbReference type="NCBI Taxonomy" id="553198"/>
    <lineage>
        <taxon>Bacteria</taxon>
        <taxon>Bacillati</taxon>
        <taxon>Actinomycetota</taxon>
        <taxon>Actinomycetes</taxon>
        <taxon>Propionibacteriales</taxon>
        <taxon>Propionibacteriaceae</taxon>
        <taxon>Propionibacterium</taxon>
    </lineage>
</organism>
<accession>U2Q2N5</accession>
<comment type="subcellular location">
    <subcellularLocation>
        <location evidence="1">Cell membrane</location>
        <topology evidence="1">Multi-pass membrane protein</topology>
    </subcellularLocation>
</comment>
<evidence type="ECO:0000313" key="9">
    <source>
        <dbReference type="EMBL" id="ERK50616.1"/>
    </source>
</evidence>
<proteinExistence type="predicted"/>
<dbReference type="GO" id="GO:0005886">
    <property type="term" value="C:plasma membrane"/>
    <property type="evidence" value="ECO:0007669"/>
    <property type="project" value="UniProtKB-SubCell"/>
</dbReference>
<dbReference type="Gene3D" id="1.20.1250.20">
    <property type="entry name" value="MFS general substrate transporter like domains"/>
    <property type="match status" value="1"/>
</dbReference>
<dbReference type="Proteomes" id="UP000017052">
    <property type="component" value="Unassembled WGS sequence"/>
</dbReference>
<dbReference type="Pfam" id="PF07690">
    <property type="entry name" value="MFS_1"/>
    <property type="match status" value="1"/>
</dbReference>
<evidence type="ECO:0000256" key="3">
    <source>
        <dbReference type="ARBA" id="ARBA00022475"/>
    </source>
</evidence>
<dbReference type="InterPro" id="IPR020846">
    <property type="entry name" value="MFS_dom"/>
</dbReference>
<reference evidence="9" key="1">
    <citation type="submission" date="2013-08" db="EMBL/GenBank/DDBJ databases">
        <authorList>
            <person name="Durkin A.S."/>
            <person name="Haft D.R."/>
            <person name="McCorrison J."/>
            <person name="Torralba M."/>
            <person name="Gillis M."/>
            <person name="Haft D.H."/>
            <person name="Methe B."/>
            <person name="Sutton G."/>
            <person name="Nelson K.E."/>
        </authorList>
    </citation>
    <scope>NUCLEOTIDE SEQUENCE [LARGE SCALE GENOMIC DNA]</scope>
    <source>
        <strain evidence="9">F0233</strain>
    </source>
</reference>
<evidence type="ECO:0000313" key="10">
    <source>
        <dbReference type="Proteomes" id="UP000017052"/>
    </source>
</evidence>
<dbReference type="PROSITE" id="PS50850">
    <property type="entry name" value="MFS"/>
    <property type="match status" value="1"/>
</dbReference>
<feature type="transmembrane region" description="Helical" evidence="7">
    <location>
        <begin position="174"/>
        <end position="191"/>
    </location>
</feature>
<dbReference type="CDD" id="cd17321">
    <property type="entry name" value="MFS_MMR_MDR_like"/>
    <property type="match status" value="1"/>
</dbReference>
<evidence type="ECO:0000256" key="5">
    <source>
        <dbReference type="ARBA" id="ARBA00022989"/>
    </source>
</evidence>
<dbReference type="PANTHER" id="PTHR42718:SF46">
    <property type="entry name" value="BLR6921 PROTEIN"/>
    <property type="match status" value="1"/>
</dbReference>
<evidence type="ECO:0000256" key="2">
    <source>
        <dbReference type="ARBA" id="ARBA00022448"/>
    </source>
</evidence>
<dbReference type="OrthoDB" id="7375466at2"/>
<keyword evidence="3" id="KW-1003">Cell membrane</keyword>
<feature type="non-terminal residue" evidence="9">
    <location>
        <position position="502"/>
    </location>
</feature>
<keyword evidence="10" id="KW-1185">Reference proteome</keyword>